<dbReference type="Pfam" id="PF00005">
    <property type="entry name" value="ABC_tran"/>
    <property type="match status" value="1"/>
</dbReference>
<evidence type="ECO:0000259" key="5">
    <source>
        <dbReference type="PROSITE" id="PS50893"/>
    </source>
</evidence>
<feature type="domain" description="ABC transporter" evidence="5">
    <location>
        <begin position="5"/>
        <end position="228"/>
    </location>
</feature>
<reference evidence="7" key="1">
    <citation type="journal article" date="2019" name="Int. J. Syst. Evol. Microbiol.">
        <title>The Global Catalogue of Microorganisms (GCM) 10K type strain sequencing project: providing services to taxonomists for standard genome sequencing and annotation.</title>
        <authorList>
            <consortium name="The Broad Institute Genomics Platform"/>
            <consortium name="The Broad Institute Genome Sequencing Center for Infectious Disease"/>
            <person name="Wu L."/>
            <person name="Ma J."/>
        </authorList>
    </citation>
    <scope>NUCLEOTIDE SEQUENCE [LARGE SCALE GENOMIC DNA]</scope>
    <source>
        <strain evidence="7">JCM 16545</strain>
    </source>
</reference>
<evidence type="ECO:0000313" key="6">
    <source>
        <dbReference type="EMBL" id="MFD2065431.1"/>
    </source>
</evidence>
<dbReference type="Gene3D" id="3.40.50.300">
    <property type="entry name" value="P-loop containing nucleotide triphosphate hydrolases"/>
    <property type="match status" value="1"/>
</dbReference>
<dbReference type="PANTHER" id="PTHR43335:SF2">
    <property type="entry name" value="ABC TRANSPORTER, ATP-BINDING PROTEIN"/>
    <property type="match status" value="1"/>
</dbReference>
<comment type="caution">
    <text evidence="6">The sequence shown here is derived from an EMBL/GenBank/DDBJ whole genome shotgun (WGS) entry which is preliminary data.</text>
</comment>
<keyword evidence="2" id="KW-0813">Transport</keyword>
<keyword evidence="3" id="KW-0547">Nucleotide-binding</keyword>
<dbReference type="InterPro" id="IPR027417">
    <property type="entry name" value="P-loop_NTPase"/>
</dbReference>
<evidence type="ECO:0000256" key="3">
    <source>
        <dbReference type="ARBA" id="ARBA00022741"/>
    </source>
</evidence>
<keyword evidence="4 6" id="KW-0067">ATP-binding</keyword>
<dbReference type="InterPro" id="IPR003439">
    <property type="entry name" value="ABC_transporter-like_ATP-bd"/>
</dbReference>
<evidence type="ECO:0000313" key="7">
    <source>
        <dbReference type="Proteomes" id="UP001597369"/>
    </source>
</evidence>
<dbReference type="PROSITE" id="PS50893">
    <property type="entry name" value="ABC_TRANSPORTER_2"/>
    <property type="match status" value="1"/>
</dbReference>
<dbReference type="PANTHER" id="PTHR43335">
    <property type="entry name" value="ABC TRANSPORTER, ATP-BINDING PROTEIN"/>
    <property type="match status" value="1"/>
</dbReference>
<keyword evidence="7" id="KW-1185">Reference proteome</keyword>
<dbReference type="RefSeq" id="WP_229959772.1">
    <property type="nucleotide sequence ID" value="NZ_JAJJWI010000006.1"/>
</dbReference>
<evidence type="ECO:0000256" key="2">
    <source>
        <dbReference type="ARBA" id="ARBA00022448"/>
    </source>
</evidence>
<protein>
    <submittedName>
        <fullName evidence="6">ABC transporter ATP-binding protein</fullName>
    </submittedName>
</protein>
<evidence type="ECO:0000256" key="1">
    <source>
        <dbReference type="ARBA" id="ARBA00005417"/>
    </source>
</evidence>
<organism evidence="6 7">
    <name type="scientific">Pontibacter silvestris</name>
    <dbReference type="NCBI Taxonomy" id="2305183"/>
    <lineage>
        <taxon>Bacteria</taxon>
        <taxon>Pseudomonadati</taxon>
        <taxon>Bacteroidota</taxon>
        <taxon>Cytophagia</taxon>
        <taxon>Cytophagales</taxon>
        <taxon>Hymenobacteraceae</taxon>
        <taxon>Pontibacter</taxon>
    </lineage>
</organism>
<gene>
    <name evidence="6" type="ORF">ACFSKU_00930</name>
</gene>
<dbReference type="EMBL" id="JBHUHV010000002">
    <property type="protein sequence ID" value="MFD2065431.1"/>
    <property type="molecule type" value="Genomic_DNA"/>
</dbReference>
<dbReference type="SMART" id="SM00382">
    <property type="entry name" value="AAA"/>
    <property type="match status" value="1"/>
</dbReference>
<dbReference type="InterPro" id="IPR017871">
    <property type="entry name" value="ABC_transporter-like_CS"/>
</dbReference>
<name>A0ABW4WTF0_9BACT</name>
<dbReference type="SUPFAM" id="SSF52540">
    <property type="entry name" value="P-loop containing nucleoside triphosphate hydrolases"/>
    <property type="match status" value="1"/>
</dbReference>
<dbReference type="InterPro" id="IPR003593">
    <property type="entry name" value="AAA+_ATPase"/>
</dbReference>
<dbReference type="PROSITE" id="PS00211">
    <property type="entry name" value="ABC_TRANSPORTER_1"/>
    <property type="match status" value="1"/>
</dbReference>
<accession>A0ABW4WTF0</accession>
<dbReference type="Proteomes" id="UP001597369">
    <property type="component" value="Unassembled WGS sequence"/>
</dbReference>
<dbReference type="GO" id="GO:0005524">
    <property type="term" value="F:ATP binding"/>
    <property type="evidence" value="ECO:0007669"/>
    <property type="project" value="UniProtKB-KW"/>
</dbReference>
<evidence type="ECO:0000256" key="4">
    <source>
        <dbReference type="ARBA" id="ARBA00022840"/>
    </source>
</evidence>
<proteinExistence type="inferred from homology"/>
<comment type="similarity">
    <text evidence="1">Belongs to the ABC transporter superfamily.</text>
</comment>
<sequence>MATVLDIDNLSKSYGSLQALDRLTLNVEKGSIYGLLGPNGSGKTTTLGIVLNVLKPDRGSFRWFGSPVSRATKHRIGALLETPNFYPYLTAKRNLQIAADIKGVGHSNINKVLDLVGLGTRSNTSFKGFSLGMKQRLALASAMLSDPEVLVLDEPTNGLDPQGIAEVRDLILRIAAQDKTIILASHLLDEVEKVCTHVAVLQQGKLRANGEVSNILSANEEVIISTPDTVPALELLARLPYIISFRQDKQNIVLTLQDNYSSLDVNRDMFAQGIVLSQLFVRRKSLEAQFLEIIKE</sequence>